<feature type="compositionally biased region" description="Low complexity" evidence="2">
    <location>
        <begin position="46"/>
        <end position="55"/>
    </location>
</feature>
<protein>
    <submittedName>
        <fullName evidence="5">Uncharacterized protein</fullName>
    </submittedName>
</protein>
<dbReference type="Proteomes" id="UP000290288">
    <property type="component" value="Unassembled WGS sequence"/>
</dbReference>
<feature type="compositionally biased region" description="Polar residues" evidence="2">
    <location>
        <begin position="499"/>
        <end position="520"/>
    </location>
</feature>
<feature type="compositionally biased region" description="Low complexity" evidence="2">
    <location>
        <begin position="835"/>
        <end position="857"/>
    </location>
</feature>
<feature type="domain" description="HTH myb-type" evidence="4">
    <location>
        <begin position="141"/>
        <end position="200"/>
    </location>
</feature>
<feature type="domain" description="Myb-like" evidence="3">
    <location>
        <begin position="141"/>
        <end position="196"/>
    </location>
</feature>
<feature type="compositionally biased region" description="Polar residues" evidence="2">
    <location>
        <begin position="24"/>
        <end position="33"/>
    </location>
</feature>
<dbReference type="InterPro" id="IPR001005">
    <property type="entry name" value="SANT/Myb"/>
</dbReference>
<dbReference type="SMART" id="SM00717">
    <property type="entry name" value="SANT"/>
    <property type="match status" value="2"/>
</dbReference>
<dbReference type="CDD" id="cd11660">
    <property type="entry name" value="SANT_TRF"/>
    <property type="match status" value="2"/>
</dbReference>
<feature type="compositionally biased region" description="Basic residues" evidence="2">
    <location>
        <begin position="786"/>
        <end position="799"/>
    </location>
</feature>
<dbReference type="InterPro" id="IPR052450">
    <property type="entry name" value="TRBD-Containing_Protein"/>
</dbReference>
<feature type="region of interest" description="Disordered" evidence="2">
    <location>
        <begin position="698"/>
        <end position="815"/>
    </location>
</feature>
<feature type="compositionally biased region" description="Basic and acidic residues" evidence="2">
    <location>
        <begin position="110"/>
        <end position="121"/>
    </location>
</feature>
<feature type="domain" description="Myb-like" evidence="3">
    <location>
        <begin position="229"/>
        <end position="284"/>
    </location>
</feature>
<feature type="region of interest" description="Disordered" evidence="2">
    <location>
        <begin position="336"/>
        <end position="428"/>
    </location>
</feature>
<reference evidence="5 6" key="1">
    <citation type="submission" date="2019-01" db="EMBL/GenBank/DDBJ databases">
        <title>Draft genome sequence of Psathyrella aberdarensis IHI B618.</title>
        <authorList>
            <person name="Buettner E."/>
            <person name="Kellner H."/>
        </authorList>
    </citation>
    <scope>NUCLEOTIDE SEQUENCE [LARGE SCALE GENOMIC DNA]</scope>
    <source>
        <strain evidence="5 6">IHI B618</strain>
    </source>
</reference>
<dbReference type="AlphaFoldDB" id="A0A4Q2DCB5"/>
<evidence type="ECO:0000313" key="6">
    <source>
        <dbReference type="Proteomes" id="UP000290288"/>
    </source>
</evidence>
<dbReference type="EMBL" id="SDEE01000347">
    <property type="protein sequence ID" value="RXW17360.1"/>
    <property type="molecule type" value="Genomic_DNA"/>
</dbReference>
<evidence type="ECO:0000259" key="4">
    <source>
        <dbReference type="PROSITE" id="PS51294"/>
    </source>
</evidence>
<feature type="compositionally biased region" description="Acidic residues" evidence="2">
    <location>
        <begin position="377"/>
        <end position="389"/>
    </location>
</feature>
<feature type="compositionally biased region" description="Basic and acidic residues" evidence="2">
    <location>
        <begin position="805"/>
        <end position="814"/>
    </location>
</feature>
<feature type="compositionally biased region" description="Low complexity" evidence="2">
    <location>
        <begin position="959"/>
        <end position="974"/>
    </location>
</feature>
<dbReference type="PROSITE" id="PS50090">
    <property type="entry name" value="MYB_LIKE"/>
    <property type="match status" value="2"/>
</dbReference>
<dbReference type="InterPro" id="IPR017930">
    <property type="entry name" value="Myb_dom"/>
</dbReference>
<gene>
    <name evidence="5" type="ORF">EST38_g8494</name>
</gene>
<accession>A0A4Q2DCB5</accession>
<feature type="compositionally biased region" description="Low complexity" evidence="2">
    <location>
        <begin position="544"/>
        <end position="562"/>
    </location>
</feature>
<organism evidence="5 6">
    <name type="scientific">Candolleomyces aberdarensis</name>
    <dbReference type="NCBI Taxonomy" id="2316362"/>
    <lineage>
        <taxon>Eukaryota</taxon>
        <taxon>Fungi</taxon>
        <taxon>Dikarya</taxon>
        <taxon>Basidiomycota</taxon>
        <taxon>Agaricomycotina</taxon>
        <taxon>Agaricomycetes</taxon>
        <taxon>Agaricomycetidae</taxon>
        <taxon>Agaricales</taxon>
        <taxon>Agaricineae</taxon>
        <taxon>Psathyrellaceae</taxon>
        <taxon>Candolleomyces</taxon>
    </lineage>
</organism>
<feature type="compositionally biased region" description="Basic and acidic residues" evidence="2">
    <location>
        <begin position="75"/>
        <end position="87"/>
    </location>
</feature>
<sequence>MSTAAAATVASLPTPTTRRGEGKSNGSAQSTASTFSFKTPAPPPATAATSLPAPLKQRRVSLALPSSPRVVEGWSFRDDTGLDKDKSAGGVSGHGAPETSGARASGDAPLPERVRKVESPSESHQPLLPGPSSTTPERLVSEKKARKKWTPEETQMLVTGCNKHGVGNWKTILRDPTLKFDSRSPVDLKDRFRTYFPDAYKQHYPNAKTHLSSKVRSTLPDGSSLFEKTRSKRRRPFTEEEDRALKEGYEKYGTVWATIVKDYPIFQEQNRRSTDLRDRFRNAFPELYQLAGYKPRNSAKKKMAAAAAAADAASTASAATMAMNLNANLTMSKRAATDDQLGTTSTGGPVRSRRRAHTNQGLLRGGTKSVPQSTACTEDEDSSGGEDEGQMSPPFNLPSTPLISDVVGDASPSKNSPNEIPCETDEDDSMDMITLDPLADALALPADFMPPTQEGHSQHAWSSGVSTPTHSNHWSTAAGSPTSSHLSSSDLLMGSSSSPFLSQQRRSDSHNTNNGHNTFSVGGMIGKSAWGTDWFSPNPRLDPSSSGAGAGANANASSSSSAFMHEHSSPASPFSFHQLNQGVMDRYDLLPTTSSMINDFSSEVGVGDTHSTFSDDVVFQHHPGGARTHQPVHNGGFFTSGGLGAAAGGGAGGFGFGSLGLTGLSLSAMTAQNAGIHPMQLHTPSIYATAGGLDDPTGIGGLALDDPHTGPGAGGSGGGGGGAADPLGITLPPESMDEDLREDDVAMGDVSGSSHSHHASPTRQAQQSGQSSPSKRPEQQQQQQFLHHHHHHHHHHNHHAALQEQQRKDAEKSKAALMAAEPFSLDDLVDLSNELHTTPPATPLTHPRPIRSANSSGSNGGIGIGTGAQGSSTSSLHARSVSVPPSEFRNSVVIQNTSISALIDYDYDEGQLQLQQRGLASFLGGGGGAGGVGQQDLSSLSAALGVVRQLNLFPPSISQQLSQGEQQQQQQQQQMVDAGRVGRGTQRDAYTGQFEAPDVPAHKSCHTTLDSPFFIIQLCVFASVAPTAEAATAVGDFGVSEPTIVGVV</sequence>
<feature type="compositionally biased region" description="Gly residues" evidence="2">
    <location>
        <begin position="858"/>
        <end position="868"/>
    </location>
</feature>
<feature type="compositionally biased region" description="Acidic residues" evidence="2">
    <location>
        <begin position="735"/>
        <end position="746"/>
    </location>
</feature>
<dbReference type="PANTHER" id="PTHR46734">
    <property type="entry name" value="TELOMERIC REPEAT-BINDING FACTOR 1 TERF1"/>
    <property type="match status" value="1"/>
</dbReference>
<feature type="domain" description="HTH myb-type" evidence="4">
    <location>
        <begin position="229"/>
        <end position="288"/>
    </location>
</feature>
<feature type="region of interest" description="Disordered" evidence="2">
    <location>
        <begin position="958"/>
        <end position="982"/>
    </location>
</feature>
<dbReference type="STRING" id="2316362.A0A4Q2DCB5"/>
<name>A0A4Q2DCB5_9AGAR</name>
<feature type="compositionally biased region" description="Polar residues" evidence="2">
    <location>
        <begin position="1"/>
        <end position="17"/>
    </location>
</feature>
<evidence type="ECO:0000256" key="1">
    <source>
        <dbReference type="ARBA" id="ARBA00023242"/>
    </source>
</evidence>
<feature type="compositionally biased region" description="Polar residues" evidence="2">
    <location>
        <begin position="459"/>
        <end position="479"/>
    </location>
</feature>
<dbReference type="SUPFAM" id="SSF46689">
    <property type="entry name" value="Homeodomain-like"/>
    <property type="match status" value="2"/>
</dbReference>
<feature type="compositionally biased region" description="Polar residues" evidence="2">
    <location>
        <begin position="761"/>
        <end position="774"/>
    </location>
</feature>
<feature type="compositionally biased region" description="Low complexity" evidence="2">
    <location>
        <begin position="480"/>
        <end position="498"/>
    </location>
</feature>
<dbReference type="Gene3D" id="1.10.246.220">
    <property type="match status" value="1"/>
</dbReference>
<evidence type="ECO:0000313" key="5">
    <source>
        <dbReference type="EMBL" id="RXW17360.1"/>
    </source>
</evidence>
<dbReference type="OrthoDB" id="608866at2759"/>
<feature type="region of interest" description="Disordered" evidence="2">
    <location>
        <begin position="1"/>
        <end position="151"/>
    </location>
</feature>
<dbReference type="InterPro" id="IPR009057">
    <property type="entry name" value="Homeodomain-like_sf"/>
</dbReference>
<proteinExistence type="predicted"/>
<feature type="region of interest" description="Disordered" evidence="2">
    <location>
        <begin position="448"/>
        <end position="520"/>
    </location>
</feature>
<dbReference type="PROSITE" id="PS51294">
    <property type="entry name" value="HTH_MYB"/>
    <property type="match status" value="2"/>
</dbReference>
<dbReference type="Pfam" id="PF00249">
    <property type="entry name" value="Myb_DNA-binding"/>
    <property type="match status" value="2"/>
</dbReference>
<keyword evidence="1" id="KW-0539">Nucleus</keyword>
<evidence type="ECO:0000259" key="3">
    <source>
        <dbReference type="PROSITE" id="PS50090"/>
    </source>
</evidence>
<evidence type="ECO:0000256" key="2">
    <source>
        <dbReference type="SAM" id="MobiDB-lite"/>
    </source>
</evidence>
<feature type="region of interest" description="Disordered" evidence="2">
    <location>
        <begin position="535"/>
        <end position="571"/>
    </location>
</feature>
<feature type="region of interest" description="Disordered" evidence="2">
    <location>
        <begin position="213"/>
        <end position="239"/>
    </location>
</feature>
<dbReference type="PANTHER" id="PTHR46734:SF1">
    <property type="entry name" value="TELOMERIC REPEAT-BINDING FACTOR 1"/>
    <property type="match status" value="1"/>
</dbReference>
<comment type="caution">
    <text evidence="5">The sequence shown here is derived from an EMBL/GenBank/DDBJ whole genome shotgun (WGS) entry which is preliminary data.</text>
</comment>
<feature type="region of interest" description="Disordered" evidence="2">
    <location>
        <begin position="834"/>
        <end position="878"/>
    </location>
</feature>
<dbReference type="Gene3D" id="1.10.10.60">
    <property type="entry name" value="Homeodomain-like"/>
    <property type="match status" value="1"/>
</dbReference>
<keyword evidence="6" id="KW-1185">Reference proteome</keyword>
<feature type="compositionally biased region" description="Gly residues" evidence="2">
    <location>
        <begin position="711"/>
        <end position="723"/>
    </location>
</feature>